<dbReference type="EMBL" id="SOZI01000109">
    <property type="protein sequence ID" value="TNY19093.1"/>
    <property type="molecule type" value="Genomic_DNA"/>
</dbReference>
<keyword evidence="3" id="KW-0862">Zinc</keyword>
<evidence type="ECO:0000313" key="7">
    <source>
        <dbReference type="Proteomes" id="UP000311382"/>
    </source>
</evidence>
<keyword evidence="2 4" id="KW-0863">Zinc-finger</keyword>
<dbReference type="InterPro" id="IPR002893">
    <property type="entry name" value="Znf_MYND"/>
</dbReference>
<dbReference type="GO" id="GO:0008270">
    <property type="term" value="F:zinc ion binding"/>
    <property type="evidence" value="ECO:0007669"/>
    <property type="project" value="UniProtKB-KW"/>
</dbReference>
<evidence type="ECO:0000256" key="1">
    <source>
        <dbReference type="ARBA" id="ARBA00022723"/>
    </source>
</evidence>
<dbReference type="STRING" id="5288.A0A5C5FQL3"/>
<keyword evidence="7" id="KW-1185">Reference proteome</keyword>
<dbReference type="SUPFAM" id="SSF144232">
    <property type="entry name" value="HIT/MYND zinc finger-like"/>
    <property type="match status" value="1"/>
</dbReference>
<evidence type="ECO:0000256" key="4">
    <source>
        <dbReference type="PROSITE-ProRule" id="PRU00134"/>
    </source>
</evidence>
<dbReference type="OrthoDB" id="2530336at2759"/>
<name>A0A5C5FQL3_9BASI</name>
<reference evidence="6 7" key="1">
    <citation type="submission" date="2019-03" db="EMBL/GenBank/DDBJ databases">
        <title>Rhodosporidium diobovatum UCD-FST 08-225 genome sequencing, assembly, and annotation.</title>
        <authorList>
            <person name="Fakankun I.U."/>
            <person name="Fristensky B."/>
            <person name="Levin D.B."/>
        </authorList>
    </citation>
    <scope>NUCLEOTIDE SEQUENCE [LARGE SCALE GENOMIC DNA]</scope>
    <source>
        <strain evidence="6 7">UCD-FST 08-225</strain>
    </source>
</reference>
<evidence type="ECO:0000259" key="5">
    <source>
        <dbReference type="PROSITE" id="PS50865"/>
    </source>
</evidence>
<dbReference type="AlphaFoldDB" id="A0A5C5FQL3"/>
<comment type="caution">
    <text evidence="6">The sequence shown here is derived from an EMBL/GenBank/DDBJ whole genome shotgun (WGS) entry which is preliminary data.</text>
</comment>
<evidence type="ECO:0000256" key="3">
    <source>
        <dbReference type="ARBA" id="ARBA00022833"/>
    </source>
</evidence>
<evidence type="ECO:0000256" key="2">
    <source>
        <dbReference type="ARBA" id="ARBA00022771"/>
    </source>
</evidence>
<evidence type="ECO:0000313" key="6">
    <source>
        <dbReference type="EMBL" id="TNY19093.1"/>
    </source>
</evidence>
<dbReference type="Gene3D" id="6.10.140.2220">
    <property type="match status" value="1"/>
</dbReference>
<sequence>MSAKEPASCAVCQEPAATRCSACRLVPFCSRRCQTLLWPTHKVLCGRDPNIFFMPPLSAAEINTLRSNQDRKIQGDETLVEQVAAGEEGDSLREILEAFWANLRAPGFADPRREHKRTEDVRLAYETLYELSEEESGDGAPGVDDNPPSPWVLVAPVVSELTFGYLDGIMEEGVQGQDDYFRAENEGRGAVHRLAAVLRQELVHATLSAQAWGPKPLLSPTELAELESKGRQRALEELDRADISAVVKAAVVAAYYYVPPESDEI</sequence>
<dbReference type="Pfam" id="PF01753">
    <property type="entry name" value="zf-MYND"/>
    <property type="match status" value="1"/>
</dbReference>
<dbReference type="PROSITE" id="PS01360">
    <property type="entry name" value="ZF_MYND_1"/>
    <property type="match status" value="1"/>
</dbReference>
<dbReference type="Proteomes" id="UP000311382">
    <property type="component" value="Unassembled WGS sequence"/>
</dbReference>
<organism evidence="6 7">
    <name type="scientific">Rhodotorula diobovata</name>
    <dbReference type="NCBI Taxonomy" id="5288"/>
    <lineage>
        <taxon>Eukaryota</taxon>
        <taxon>Fungi</taxon>
        <taxon>Dikarya</taxon>
        <taxon>Basidiomycota</taxon>
        <taxon>Pucciniomycotina</taxon>
        <taxon>Microbotryomycetes</taxon>
        <taxon>Sporidiobolales</taxon>
        <taxon>Sporidiobolaceae</taxon>
        <taxon>Rhodotorula</taxon>
    </lineage>
</organism>
<keyword evidence="1" id="KW-0479">Metal-binding</keyword>
<protein>
    <recommendedName>
        <fullName evidence="5">MYND-type domain-containing protein</fullName>
    </recommendedName>
</protein>
<gene>
    <name evidence="6" type="ORF">DMC30DRAFT_401405</name>
</gene>
<accession>A0A5C5FQL3</accession>
<feature type="domain" description="MYND-type" evidence="5">
    <location>
        <begin position="9"/>
        <end position="45"/>
    </location>
</feature>
<proteinExistence type="predicted"/>
<dbReference type="PROSITE" id="PS50865">
    <property type="entry name" value="ZF_MYND_2"/>
    <property type="match status" value="1"/>
</dbReference>